<keyword evidence="2" id="KW-1185">Reference proteome</keyword>
<dbReference type="AlphaFoldDB" id="A0A2T7EM61"/>
<dbReference type="EMBL" id="CM009750">
    <property type="protein sequence ID" value="PUZ68909.1"/>
    <property type="molecule type" value="Genomic_DNA"/>
</dbReference>
<evidence type="ECO:0000313" key="1">
    <source>
        <dbReference type="EMBL" id="PUZ68909.1"/>
    </source>
</evidence>
<evidence type="ECO:0000313" key="2">
    <source>
        <dbReference type="Proteomes" id="UP000244336"/>
    </source>
</evidence>
<reference evidence="1 2" key="1">
    <citation type="submission" date="2018-04" db="EMBL/GenBank/DDBJ databases">
        <title>WGS assembly of Panicum hallii var. hallii HAL2.</title>
        <authorList>
            <person name="Lovell J."/>
            <person name="Jenkins J."/>
            <person name="Lowry D."/>
            <person name="Mamidi S."/>
            <person name="Sreedasyam A."/>
            <person name="Weng X."/>
            <person name="Barry K."/>
            <person name="Bonette J."/>
            <person name="Campitelli B."/>
            <person name="Daum C."/>
            <person name="Gordon S."/>
            <person name="Gould B."/>
            <person name="Lipzen A."/>
            <person name="MacQueen A."/>
            <person name="Palacio-Mejia J."/>
            <person name="Plott C."/>
            <person name="Shakirov E."/>
            <person name="Shu S."/>
            <person name="Yoshinaga Y."/>
            <person name="Zane M."/>
            <person name="Rokhsar D."/>
            <person name="Grimwood J."/>
            <person name="Schmutz J."/>
            <person name="Juenger T."/>
        </authorList>
    </citation>
    <scope>NUCLEOTIDE SEQUENCE [LARGE SCALE GENOMIC DNA]</scope>
    <source>
        <strain evidence="2">cv. HAL2</strain>
    </source>
</reference>
<dbReference type="Gramene" id="PUZ68909">
    <property type="protein sequence ID" value="PUZ68909"/>
    <property type="gene ID" value="GQ55_2G066700"/>
</dbReference>
<accession>A0A2T7EM61</accession>
<dbReference type="Proteomes" id="UP000244336">
    <property type="component" value="Chromosome 2"/>
</dbReference>
<gene>
    <name evidence="1" type="ORF">GQ55_2G066700</name>
</gene>
<organism evidence="1 2">
    <name type="scientific">Panicum hallii var. hallii</name>
    <dbReference type="NCBI Taxonomy" id="1504633"/>
    <lineage>
        <taxon>Eukaryota</taxon>
        <taxon>Viridiplantae</taxon>
        <taxon>Streptophyta</taxon>
        <taxon>Embryophyta</taxon>
        <taxon>Tracheophyta</taxon>
        <taxon>Spermatophyta</taxon>
        <taxon>Magnoliopsida</taxon>
        <taxon>Liliopsida</taxon>
        <taxon>Poales</taxon>
        <taxon>Poaceae</taxon>
        <taxon>PACMAD clade</taxon>
        <taxon>Panicoideae</taxon>
        <taxon>Panicodae</taxon>
        <taxon>Paniceae</taxon>
        <taxon>Panicinae</taxon>
        <taxon>Panicum</taxon>
        <taxon>Panicum sect. Panicum</taxon>
    </lineage>
</organism>
<name>A0A2T7EM61_9POAL</name>
<proteinExistence type="predicted"/>
<protein>
    <submittedName>
        <fullName evidence="1">Uncharacterized protein</fullName>
    </submittedName>
</protein>
<sequence>MPPAPPTPDTSHGACGGSILAATTEAAPCDAGRLQGVRRWSSPRSQGPQHVHVLHAFLDLHSATGCAHGILPCSFHWCSEGVRLSLTWAHVLNTVKWASCGFSSSRHCCSSSM</sequence>